<feature type="compositionally biased region" description="Basic and acidic residues" evidence="6">
    <location>
        <begin position="33"/>
        <end position="58"/>
    </location>
</feature>
<dbReference type="InterPro" id="IPR038753">
    <property type="entry name" value="NFKBIL1"/>
</dbReference>
<comment type="subcellular location">
    <subcellularLocation>
        <location evidence="1">Nucleus</location>
    </subcellularLocation>
</comment>
<dbReference type="PANTHER" id="PTHR15263">
    <property type="entry name" value="I-KAPPA-B-LIKE PROTEIN IKBL"/>
    <property type="match status" value="1"/>
</dbReference>
<evidence type="ECO:0000313" key="7">
    <source>
        <dbReference type="EMBL" id="KAF8435020.1"/>
    </source>
</evidence>
<feature type="region of interest" description="Disordered" evidence="6">
    <location>
        <begin position="1"/>
        <end position="58"/>
    </location>
</feature>
<dbReference type="AlphaFoldDB" id="A0AAD4BN72"/>
<keyword evidence="8" id="KW-1185">Reference proteome</keyword>
<evidence type="ECO:0000256" key="6">
    <source>
        <dbReference type="SAM" id="MobiDB-lite"/>
    </source>
</evidence>
<comment type="caution">
    <text evidence="7">The sequence shown here is derived from an EMBL/GenBank/DDBJ whole genome shotgun (WGS) entry which is preliminary data.</text>
</comment>
<dbReference type="Proteomes" id="UP001194468">
    <property type="component" value="Unassembled WGS sequence"/>
</dbReference>
<organism evidence="7 8">
    <name type="scientific">Boletus edulis BED1</name>
    <dbReference type="NCBI Taxonomy" id="1328754"/>
    <lineage>
        <taxon>Eukaryota</taxon>
        <taxon>Fungi</taxon>
        <taxon>Dikarya</taxon>
        <taxon>Basidiomycota</taxon>
        <taxon>Agaricomycotina</taxon>
        <taxon>Agaricomycetes</taxon>
        <taxon>Agaricomycetidae</taxon>
        <taxon>Boletales</taxon>
        <taxon>Boletineae</taxon>
        <taxon>Boletaceae</taxon>
        <taxon>Boletoideae</taxon>
        <taxon>Boletus</taxon>
    </lineage>
</organism>
<dbReference type="EMBL" id="WHUW01000026">
    <property type="protein sequence ID" value="KAF8435020.1"/>
    <property type="molecule type" value="Genomic_DNA"/>
</dbReference>
<feature type="region of interest" description="Disordered" evidence="6">
    <location>
        <begin position="138"/>
        <end position="187"/>
    </location>
</feature>
<name>A0AAD4BN72_BOLED</name>
<keyword evidence="5" id="KW-0539">Nucleus</keyword>
<dbReference type="GO" id="GO:0005634">
    <property type="term" value="C:nucleus"/>
    <property type="evidence" value="ECO:0007669"/>
    <property type="project" value="UniProtKB-SubCell"/>
</dbReference>
<keyword evidence="4" id="KW-0040">ANK repeat</keyword>
<evidence type="ECO:0000256" key="4">
    <source>
        <dbReference type="ARBA" id="ARBA00023043"/>
    </source>
</evidence>
<dbReference type="PANTHER" id="PTHR15263:SF1">
    <property type="entry name" value="NF-KAPPA-B INHIBITOR-LIKE PROTEIN 1"/>
    <property type="match status" value="1"/>
</dbReference>
<evidence type="ECO:0000256" key="2">
    <source>
        <dbReference type="ARBA" id="ARBA00022553"/>
    </source>
</evidence>
<evidence type="ECO:0000256" key="1">
    <source>
        <dbReference type="ARBA" id="ARBA00004123"/>
    </source>
</evidence>
<proteinExistence type="predicted"/>
<reference evidence="7" key="1">
    <citation type="submission" date="2019-10" db="EMBL/GenBank/DDBJ databases">
        <authorList>
            <consortium name="DOE Joint Genome Institute"/>
            <person name="Kuo A."/>
            <person name="Miyauchi S."/>
            <person name="Kiss E."/>
            <person name="Drula E."/>
            <person name="Kohler A."/>
            <person name="Sanchez-Garcia M."/>
            <person name="Andreopoulos B."/>
            <person name="Barry K.W."/>
            <person name="Bonito G."/>
            <person name="Buee M."/>
            <person name="Carver A."/>
            <person name="Chen C."/>
            <person name="Cichocki N."/>
            <person name="Clum A."/>
            <person name="Culley D."/>
            <person name="Crous P.W."/>
            <person name="Fauchery L."/>
            <person name="Girlanda M."/>
            <person name="Hayes R."/>
            <person name="Keri Z."/>
            <person name="LaButti K."/>
            <person name="Lipzen A."/>
            <person name="Lombard V."/>
            <person name="Magnuson J."/>
            <person name="Maillard F."/>
            <person name="Morin E."/>
            <person name="Murat C."/>
            <person name="Nolan M."/>
            <person name="Ohm R."/>
            <person name="Pangilinan J."/>
            <person name="Pereira M."/>
            <person name="Perotto S."/>
            <person name="Peter M."/>
            <person name="Riley R."/>
            <person name="Sitrit Y."/>
            <person name="Stielow B."/>
            <person name="Szollosi G."/>
            <person name="Zifcakova L."/>
            <person name="Stursova M."/>
            <person name="Spatafora J.W."/>
            <person name="Tedersoo L."/>
            <person name="Vaario L.-M."/>
            <person name="Yamada A."/>
            <person name="Yan M."/>
            <person name="Wang P."/>
            <person name="Xu J."/>
            <person name="Bruns T."/>
            <person name="Baldrian P."/>
            <person name="Vilgalys R."/>
            <person name="Henrissat B."/>
            <person name="Grigoriev I.V."/>
            <person name="Hibbett D."/>
            <person name="Nagy L.G."/>
            <person name="Martin F.M."/>
        </authorList>
    </citation>
    <scope>NUCLEOTIDE SEQUENCE</scope>
    <source>
        <strain evidence="7">BED1</strain>
    </source>
</reference>
<protein>
    <submittedName>
        <fullName evidence="7">Uncharacterized protein</fullName>
    </submittedName>
</protein>
<dbReference type="GO" id="GO:0043124">
    <property type="term" value="P:negative regulation of canonical NF-kappaB signal transduction"/>
    <property type="evidence" value="ECO:0007669"/>
    <property type="project" value="InterPro"/>
</dbReference>
<gene>
    <name evidence="7" type="ORF">L210DRAFT_3506339</name>
</gene>
<evidence type="ECO:0000256" key="5">
    <source>
        <dbReference type="ARBA" id="ARBA00023242"/>
    </source>
</evidence>
<sequence>MPKLHLKCTPAEEHERARRKAYKAAKRAAKRKLASDARSSEHPDERCPSSSSHKPDYDAIRAELEETEFREKMRGALEDDEHLGGIDARFNDYAHIPDRWARDAHDAADPQYMDDDEYAEWIRQGMWKKKHAREYEEQAKRDAQRAAQKAREKEIKAETSRIERLAREQEGSKARERQRQGEEDHRQRYEQRWKALLDPRTPDLGPLTLADIPWPLFSTMRRPLRMEDIIPEAITTFLLPDIDGVATSTKNDHYSRRNRDKLKETLLRFHPDKFEGRFMHRVPASDTEVVKEAVGQVARVLNVLMSGHS</sequence>
<feature type="compositionally biased region" description="Basic residues" evidence="6">
    <location>
        <begin position="17"/>
        <end position="32"/>
    </location>
</feature>
<keyword evidence="2" id="KW-0597">Phosphoprotein</keyword>
<keyword evidence="3" id="KW-0677">Repeat</keyword>
<accession>A0AAD4BN72</accession>
<evidence type="ECO:0000313" key="8">
    <source>
        <dbReference type="Proteomes" id="UP001194468"/>
    </source>
</evidence>
<reference evidence="7" key="2">
    <citation type="journal article" date="2020" name="Nat. Commun.">
        <title>Large-scale genome sequencing of mycorrhizal fungi provides insights into the early evolution of symbiotic traits.</title>
        <authorList>
            <person name="Miyauchi S."/>
            <person name="Kiss E."/>
            <person name="Kuo A."/>
            <person name="Drula E."/>
            <person name="Kohler A."/>
            <person name="Sanchez-Garcia M."/>
            <person name="Morin E."/>
            <person name="Andreopoulos B."/>
            <person name="Barry K.W."/>
            <person name="Bonito G."/>
            <person name="Buee M."/>
            <person name="Carver A."/>
            <person name="Chen C."/>
            <person name="Cichocki N."/>
            <person name="Clum A."/>
            <person name="Culley D."/>
            <person name="Crous P.W."/>
            <person name="Fauchery L."/>
            <person name="Girlanda M."/>
            <person name="Hayes R.D."/>
            <person name="Keri Z."/>
            <person name="LaButti K."/>
            <person name="Lipzen A."/>
            <person name="Lombard V."/>
            <person name="Magnuson J."/>
            <person name="Maillard F."/>
            <person name="Murat C."/>
            <person name="Nolan M."/>
            <person name="Ohm R.A."/>
            <person name="Pangilinan J."/>
            <person name="Pereira M.F."/>
            <person name="Perotto S."/>
            <person name="Peter M."/>
            <person name="Pfister S."/>
            <person name="Riley R."/>
            <person name="Sitrit Y."/>
            <person name="Stielow J.B."/>
            <person name="Szollosi G."/>
            <person name="Zifcakova L."/>
            <person name="Stursova M."/>
            <person name="Spatafora J.W."/>
            <person name="Tedersoo L."/>
            <person name="Vaario L.M."/>
            <person name="Yamada A."/>
            <person name="Yan M."/>
            <person name="Wang P."/>
            <person name="Xu J."/>
            <person name="Bruns T."/>
            <person name="Baldrian P."/>
            <person name="Vilgalys R."/>
            <person name="Dunand C."/>
            <person name="Henrissat B."/>
            <person name="Grigoriev I.V."/>
            <person name="Hibbett D."/>
            <person name="Nagy L.G."/>
            <person name="Martin F.M."/>
        </authorList>
    </citation>
    <scope>NUCLEOTIDE SEQUENCE</scope>
    <source>
        <strain evidence="7">BED1</strain>
    </source>
</reference>
<evidence type="ECO:0000256" key="3">
    <source>
        <dbReference type="ARBA" id="ARBA00022737"/>
    </source>
</evidence>